<reference evidence="3 4" key="1">
    <citation type="journal article" date="2019" name="Int. J. Syst. Evol. Microbiol.">
        <title>The Global Catalogue of Microorganisms (GCM) 10K type strain sequencing project: providing services to taxonomists for standard genome sequencing and annotation.</title>
        <authorList>
            <consortium name="The Broad Institute Genomics Platform"/>
            <consortium name="The Broad Institute Genome Sequencing Center for Infectious Disease"/>
            <person name="Wu L."/>
            <person name="Ma J."/>
        </authorList>
    </citation>
    <scope>NUCLEOTIDE SEQUENCE [LARGE SCALE GENOMIC DNA]</scope>
    <source>
        <strain evidence="3 4">JCM 15608</strain>
    </source>
</reference>
<proteinExistence type="predicted"/>
<sequence>MNVLFDNFYNFKKFGPAIKSEPVSQEILTKYKDKLPDRLLEYWQTYGFCGWGDGVFWTVNPDDYSDILSRWLQGTEFEQRILNGVDTYHVIGVTAFGRLIIWGENSGQSIDISVNYGMLFPTDYTADLLEDGGDLTIDLFFSASSISEMDETDIDDKPLFKPAFERLGALANDEMYGFVPALALGGAPKLDNLKVVKKLEHLSFLADLGEKQVMADIVALSNELPQD</sequence>
<dbReference type="InterPro" id="IPR014983">
    <property type="entry name" value="GAD-rel"/>
</dbReference>
<dbReference type="Pfam" id="PF08887">
    <property type="entry name" value="GAD-like"/>
    <property type="match status" value="1"/>
</dbReference>
<dbReference type="EMBL" id="BAAAFA010000034">
    <property type="protein sequence ID" value="GAA0824573.1"/>
    <property type="molecule type" value="Genomic_DNA"/>
</dbReference>
<dbReference type="Proteomes" id="UP001500021">
    <property type="component" value="Unassembled WGS sequence"/>
</dbReference>
<feature type="domain" description="GAD-related" evidence="1">
    <location>
        <begin position="11"/>
        <end position="114"/>
    </location>
</feature>
<protein>
    <submittedName>
        <fullName evidence="3">GAD-like domain-containing protein</fullName>
    </submittedName>
</protein>
<evidence type="ECO:0000313" key="4">
    <source>
        <dbReference type="Proteomes" id="UP001500021"/>
    </source>
</evidence>
<evidence type="ECO:0000259" key="1">
    <source>
        <dbReference type="Pfam" id="PF08887"/>
    </source>
</evidence>
<organism evidence="3 4">
    <name type="scientific">Colwellia asteriadis</name>
    <dbReference type="NCBI Taxonomy" id="517723"/>
    <lineage>
        <taxon>Bacteria</taxon>
        <taxon>Pseudomonadati</taxon>
        <taxon>Pseudomonadota</taxon>
        <taxon>Gammaproteobacteria</taxon>
        <taxon>Alteromonadales</taxon>
        <taxon>Colwelliaceae</taxon>
        <taxon>Colwellia</taxon>
    </lineage>
</organism>
<feature type="domain" description="T6SS immunity protein Tdi1 C-terminal" evidence="2">
    <location>
        <begin position="137"/>
        <end position="208"/>
    </location>
</feature>
<dbReference type="Pfam" id="PF08906">
    <property type="entry name" value="T6SS_Tdi1_C"/>
    <property type="match status" value="1"/>
</dbReference>
<evidence type="ECO:0000313" key="3">
    <source>
        <dbReference type="EMBL" id="GAA0824573.1"/>
    </source>
</evidence>
<dbReference type="RefSeq" id="WP_343819155.1">
    <property type="nucleotide sequence ID" value="NZ_BAAAFA010000034.1"/>
</dbReference>
<name>A0ABN1LBI7_9GAMM</name>
<accession>A0ABN1LBI7</accession>
<comment type="caution">
    <text evidence="3">The sequence shown here is derived from an EMBL/GenBank/DDBJ whole genome shotgun (WGS) entry which is preliminary data.</text>
</comment>
<dbReference type="InterPro" id="IPR015002">
    <property type="entry name" value="T6SS_Tdi1_C"/>
</dbReference>
<keyword evidence="4" id="KW-1185">Reference proteome</keyword>
<evidence type="ECO:0000259" key="2">
    <source>
        <dbReference type="Pfam" id="PF08906"/>
    </source>
</evidence>
<gene>
    <name evidence="3" type="ORF">GCM10009111_35060</name>
</gene>